<accession>A0AAV7VPU9</accession>
<evidence type="ECO:0000313" key="2">
    <source>
        <dbReference type="Proteomes" id="UP001066276"/>
    </source>
</evidence>
<comment type="caution">
    <text evidence="1">The sequence shown here is derived from an EMBL/GenBank/DDBJ whole genome shotgun (WGS) entry which is preliminary data.</text>
</comment>
<organism evidence="1 2">
    <name type="scientific">Pleurodeles waltl</name>
    <name type="common">Iberian ribbed newt</name>
    <dbReference type="NCBI Taxonomy" id="8319"/>
    <lineage>
        <taxon>Eukaryota</taxon>
        <taxon>Metazoa</taxon>
        <taxon>Chordata</taxon>
        <taxon>Craniata</taxon>
        <taxon>Vertebrata</taxon>
        <taxon>Euteleostomi</taxon>
        <taxon>Amphibia</taxon>
        <taxon>Batrachia</taxon>
        <taxon>Caudata</taxon>
        <taxon>Salamandroidea</taxon>
        <taxon>Salamandridae</taxon>
        <taxon>Pleurodelinae</taxon>
        <taxon>Pleurodeles</taxon>
    </lineage>
</organism>
<dbReference type="EMBL" id="JANPWB010000003">
    <property type="protein sequence ID" value="KAJ1202298.1"/>
    <property type="molecule type" value="Genomic_DNA"/>
</dbReference>
<evidence type="ECO:0000313" key="1">
    <source>
        <dbReference type="EMBL" id="KAJ1202298.1"/>
    </source>
</evidence>
<name>A0AAV7VPU9_PLEWA</name>
<reference evidence="1" key="1">
    <citation type="journal article" date="2022" name="bioRxiv">
        <title>Sequencing and chromosome-scale assembly of the giantPleurodeles waltlgenome.</title>
        <authorList>
            <person name="Brown T."/>
            <person name="Elewa A."/>
            <person name="Iarovenko S."/>
            <person name="Subramanian E."/>
            <person name="Araus A.J."/>
            <person name="Petzold A."/>
            <person name="Susuki M."/>
            <person name="Suzuki K.-i.T."/>
            <person name="Hayashi T."/>
            <person name="Toyoda A."/>
            <person name="Oliveira C."/>
            <person name="Osipova E."/>
            <person name="Leigh N.D."/>
            <person name="Simon A."/>
            <person name="Yun M.H."/>
        </authorList>
    </citation>
    <scope>NUCLEOTIDE SEQUENCE</scope>
    <source>
        <strain evidence="1">20211129_DDA</strain>
        <tissue evidence="1">Liver</tissue>
    </source>
</reference>
<dbReference type="Proteomes" id="UP001066276">
    <property type="component" value="Chromosome 2_1"/>
</dbReference>
<dbReference type="AlphaFoldDB" id="A0AAV7VPU9"/>
<sequence length="69" mass="7646">MRARWRSDRVSQKGVAGLACKEIHSGRRAVPCYSDGSDLLTQGEPRRRARKAVAPPPQIVLYSTLLLQA</sequence>
<protein>
    <submittedName>
        <fullName evidence="1">Uncharacterized protein</fullName>
    </submittedName>
</protein>
<proteinExistence type="predicted"/>
<keyword evidence="2" id="KW-1185">Reference proteome</keyword>
<gene>
    <name evidence="1" type="ORF">NDU88_006098</name>
</gene>